<dbReference type="Proteomes" id="UP000613030">
    <property type="component" value="Unassembled WGS sequence"/>
</dbReference>
<dbReference type="PROSITE" id="PS50056">
    <property type="entry name" value="TYR_PHOSPHATASE_2"/>
    <property type="match status" value="1"/>
</dbReference>
<dbReference type="Pfam" id="PF22785">
    <property type="entry name" value="Tc-R-P"/>
    <property type="match status" value="1"/>
</dbReference>
<dbReference type="InterPro" id="IPR000387">
    <property type="entry name" value="Tyr_Pase_dom"/>
</dbReference>
<dbReference type="InterPro" id="IPR016130">
    <property type="entry name" value="Tyr_Pase_AS"/>
</dbReference>
<dbReference type="RefSeq" id="WP_202013583.1">
    <property type="nucleotide sequence ID" value="NZ_JAERRB010000009.1"/>
</dbReference>
<organism evidence="2 3">
    <name type="scientific">Chryseolinea lacunae</name>
    <dbReference type="NCBI Taxonomy" id="2801331"/>
    <lineage>
        <taxon>Bacteria</taxon>
        <taxon>Pseudomonadati</taxon>
        <taxon>Bacteroidota</taxon>
        <taxon>Cytophagia</taxon>
        <taxon>Cytophagales</taxon>
        <taxon>Fulvivirgaceae</taxon>
        <taxon>Chryseolinea</taxon>
    </lineage>
</organism>
<reference evidence="2 3" key="1">
    <citation type="submission" date="2021-01" db="EMBL/GenBank/DDBJ databases">
        <title>Chryseolinea sp. Jin1 Genome sequencing and assembly.</title>
        <authorList>
            <person name="Kim I."/>
        </authorList>
    </citation>
    <scope>NUCLEOTIDE SEQUENCE [LARGE SCALE GENOMIC DNA]</scope>
    <source>
        <strain evidence="2 3">Jin1</strain>
    </source>
</reference>
<feature type="domain" description="Tyrosine specific protein phosphatases" evidence="1">
    <location>
        <begin position="90"/>
        <end position="154"/>
    </location>
</feature>
<evidence type="ECO:0000313" key="2">
    <source>
        <dbReference type="EMBL" id="MBL0743948.1"/>
    </source>
</evidence>
<dbReference type="EMBL" id="JAERRB010000009">
    <property type="protein sequence ID" value="MBL0743948.1"/>
    <property type="molecule type" value="Genomic_DNA"/>
</dbReference>
<accession>A0ABS1KXC3</accession>
<dbReference type="InterPro" id="IPR003595">
    <property type="entry name" value="Tyr_Pase_cat"/>
</dbReference>
<gene>
    <name evidence="2" type="ORF">JI741_22135</name>
</gene>
<dbReference type="InterPro" id="IPR029021">
    <property type="entry name" value="Prot-tyrosine_phosphatase-like"/>
</dbReference>
<dbReference type="PROSITE" id="PS00383">
    <property type="entry name" value="TYR_PHOSPHATASE_1"/>
    <property type="match status" value="1"/>
</dbReference>
<protein>
    <submittedName>
        <fullName evidence="2">Dual specificity protein phosphatase family protein</fullName>
    </submittedName>
</protein>
<sequence length="161" mass="18489">MHTKIYWLHTYAHGAKLGIMARPRGNDWLDTEINNLKKQNVKVLITLLELHEVRELGLQQEEHLCSQYDITYFNFPIPDRGVPAIGNKTEDLIRSVQQRLELGQSIVIHCRMGIGRSSIIAGAVMLKTMQNPKNILFHISNIRGLSVPDTAEQTKWLENRH</sequence>
<proteinExistence type="predicted"/>
<comment type="caution">
    <text evidence="2">The sequence shown here is derived from an EMBL/GenBank/DDBJ whole genome shotgun (WGS) entry which is preliminary data.</text>
</comment>
<dbReference type="Gene3D" id="3.90.190.10">
    <property type="entry name" value="Protein tyrosine phosphatase superfamily"/>
    <property type="match status" value="1"/>
</dbReference>
<evidence type="ECO:0000313" key="3">
    <source>
        <dbReference type="Proteomes" id="UP000613030"/>
    </source>
</evidence>
<dbReference type="SUPFAM" id="SSF52799">
    <property type="entry name" value="(Phosphotyrosine protein) phosphatases II"/>
    <property type="match status" value="1"/>
</dbReference>
<dbReference type="SMART" id="SM00404">
    <property type="entry name" value="PTPc_motif"/>
    <property type="match status" value="1"/>
</dbReference>
<keyword evidence="3" id="KW-1185">Reference proteome</keyword>
<evidence type="ECO:0000259" key="1">
    <source>
        <dbReference type="PROSITE" id="PS50056"/>
    </source>
</evidence>
<name>A0ABS1KXC3_9BACT</name>